<organism evidence="1 2">
    <name type="scientific">Methylacidiphilum caldifontis</name>
    <dbReference type="NCBI Taxonomy" id="2795386"/>
    <lineage>
        <taxon>Bacteria</taxon>
        <taxon>Pseudomonadati</taxon>
        <taxon>Verrucomicrobiota</taxon>
        <taxon>Methylacidiphilae</taxon>
        <taxon>Methylacidiphilales</taxon>
        <taxon>Methylacidiphilaceae</taxon>
        <taxon>Methylacidiphilum (ex Ratnadevi et al. 2023)</taxon>
    </lineage>
</organism>
<keyword evidence="2" id="KW-1185">Reference proteome</keyword>
<dbReference type="CDD" id="cd02440">
    <property type="entry name" value="AdoMet_MTases"/>
    <property type="match status" value="1"/>
</dbReference>
<dbReference type="Proteomes" id="UP000297713">
    <property type="component" value="Unassembled WGS sequence"/>
</dbReference>
<dbReference type="AlphaFoldDB" id="A0A4Y8P7V5"/>
<evidence type="ECO:0000313" key="1">
    <source>
        <dbReference type="EMBL" id="TFE66576.1"/>
    </source>
</evidence>
<evidence type="ECO:0008006" key="3">
    <source>
        <dbReference type="Google" id="ProtNLM"/>
    </source>
</evidence>
<comment type="caution">
    <text evidence="1">The sequence shown here is derived from an EMBL/GenBank/DDBJ whole genome shotgun (WGS) entry which is preliminary data.</text>
</comment>
<dbReference type="Gene3D" id="3.40.50.150">
    <property type="entry name" value="Vaccinia Virus protein VP39"/>
    <property type="match status" value="1"/>
</dbReference>
<dbReference type="Pfam" id="PF13489">
    <property type="entry name" value="Methyltransf_23"/>
    <property type="match status" value="1"/>
</dbReference>
<dbReference type="SUPFAM" id="SSF53335">
    <property type="entry name" value="S-adenosyl-L-methionine-dependent methyltransferases"/>
    <property type="match status" value="2"/>
</dbReference>
<gene>
    <name evidence="1" type="ORF">A7Q10_02030</name>
</gene>
<accession>A0A4Y8P7V5</accession>
<evidence type="ECO:0000313" key="2">
    <source>
        <dbReference type="Proteomes" id="UP000297713"/>
    </source>
</evidence>
<name>A0A4Y8P7V5_9BACT</name>
<dbReference type="EMBL" id="LXQC01000176">
    <property type="protein sequence ID" value="TFE66576.1"/>
    <property type="molecule type" value="Genomic_DNA"/>
</dbReference>
<sequence length="260" mass="29256">MQAVPFCPVCGANGRTEIKGARDPLGSIPGSWSYKRCESCFSLWMDPRPIKEDIPKLYPKDYYTHEKMEQNAWITRRKGLISQIWKKVWVSELSRLGYQKKLYSFGLKPSIFGQILALFPPIKMAAQAECRFLAAPIKGKVLDVGCGNGSFLFFMKQLGWVVQGIEQDSEAAQNSRQLGISITEAFVEECSLEKDFYEAITLSHVIEHLADPKAILLKLYSSLKPGGTLVSISPNPVVKWAMIFCPNWRGLEPTKTPSFN</sequence>
<dbReference type="InterPro" id="IPR029063">
    <property type="entry name" value="SAM-dependent_MTases_sf"/>
</dbReference>
<protein>
    <recommendedName>
        <fullName evidence="3">SAM-dependent methyltransferase</fullName>
    </recommendedName>
</protein>
<reference evidence="1 2" key="1">
    <citation type="submission" date="2016-05" db="EMBL/GenBank/DDBJ databases">
        <title>Diversity and Homogeneity among Thermoacidophilic Verrucomicrobia Methanotrophs Linked with Geographical Origin.</title>
        <authorList>
            <person name="Erikstad H.-A."/>
            <person name="Smestad N.B."/>
            <person name="Ceballos R.M."/>
            <person name="Birkeland N.-K."/>
        </authorList>
    </citation>
    <scope>NUCLEOTIDE SEQUENCE [LARGE SCALE GENOMIC DNA]</scope>
    <source>
        <strain evidence="1 2">Phi</strain>
    </source>
</reference>
<proteinExistence type="predicted"/>
<dbReference type="PANTHER" id="PTHR43861">
    <property type="entry name" value="TRANS-ACONITATE 2-METHYLTRANSFERASE-RELATED"/>
    <property type="match status" value="1"/>
</dbReference>